<evidence type="ECO:0000313" key="1">
    <source>
        <dbReference type="EMBL" id="KAK8494131.1"/>
    </source>
</evidence>
<accession>A0ABR2AKR0</accession>
<reference evidence="1 2" key="1">
    <citation type="journal article" date="2024" name="G3 (Bethesda)">
        <title>Genome assembly of Hibiscus sabdariffa L. provides insights into metabolisms of medicinal natural products.</title>
        <authorList>
            <person name="Kim T."/>
        </authorList>
    </citation>
    <scope>NUCLEOTIDE SEQUENCE [LARGE SCALE GENOMIC DNA]</scope>
    <source>
        <strain evidence="1">TK-2024</strain>
        <tissue evidence="1">Old leaves</tissue>
    </source>
</reference>
<evidence type="ECO:0008006" key="3">
    <source>
        <dbReference type="Google" id="ProtNLM"/>
    </source>
</evidence>
<sequence length="129" mass="14793">MTMSIYVNIYMLLLYNDNAVMSLELGRLMLSLLCLTTFCSKTTTVQAYLLLLRSDQLRLHDVSMYKATASTRVGVPSVELHRVPSVPGFKNHHHQRFQDPVEISAHRPLLWILAQAFPYPGIRSFQETQ</sequence>
<protein>
    <recommendedName>
        <fullName evidence="3">Secreted protein</fullName>
    </recommendedName>
</protein>
<keyword evidence="2" id="KW-1185">Reference proteome</keyword>
<dbReference type="Proteomes" id="UP001472677">
    <property type="component" value="Unassembled WGS sequence"/>
</dbReference>
<gene>
    <name evidence="1" type="ORF">V6N12_009728</name>
</gene>
<comment type="caution">
    <text evidence="1">The sequence shown here is derived from an EMBL/GenBank/DDBJ whole genome shotgun (WGS) entry which is preliminary data.</text>
</comment>
<dbReference type="EMBL" id="JBBPBM010000563">
    <property type="protein sequence ID" value="KAK8494131.1"/>
    <property type="molecule type" value="Genomic_DNA"/>
</dbReference>
<organism evidence="1 2">
    <name type="scientific">Hibiscus sabdariffa</name>
    <name type="common">roselle</name>
    <dbReference type="NCBI Taxonomy" id="183260"/>
    <lineage>
        <taxon>Eukaryota</taxon>
        <taxon>Viridiplantae</taxon>
        <taxon>Streptophyta</taxon>
        <taxon>Embryophyta</taxon>
        <taxon>Tracheophyta</taxon>
        <taxon>Spermatophyta</taxon>
        <taxon>Magnoliopsida</taxon>
        <taxon>eudicotyledons</taxon>
        <taxon>Gunneridae</taxon>
        <taxon>Pentapetalae</taxon>
        <taxon>rosids</taxon>
        <taxon>malvids</taxon>
        <taxon>Malvales</taxon>
        <taxon>Malvaceae</taxon>
        <taxon>Malvoideae</taxon>
        <taxon>Hibiscus</taxon>
    </lineage>
</organism>
<proteinExistence type="predicted"/>
<evidence type="ECO:0000313" key="2">
    <source>
        <dbReference type="Proteomes" id="UP001472677"/>
    </source>
</evidence>
<name>A0ABR2AKR0_9ROSI</name>